<comment type="caution">
    <text evidence="1">The sequence shown here is derived from an EMBL/GenBank/DDBJ whole genome shotgun (WGS) entry which is preliminary data.</text>
</comment>
<dbReference type="OrthoDB" id="2237247at2"/>
<proteinExistence type="predicted"/>
<evidence type="ECO:0000313" key="2">
    <source>
        <dbReference type="Proteomes" id="UP000218689"/>
    </source>
</evidence>
<dbReference type="Proteomes" id="UP000218689">
    <property type="component" value="Unassembled WGS sequence"/>
</dbReference>
<dbReference type="EMBL" id="BEDT01000002">
    <property type="protein sequence ID" value="GAX47475.1"/>
    <property type="molecule type" value="Genomic_DNA"/>
</dbReference>
<organism evidence="1 2">
    <name type="scientific">Pseudolactococcus reticulitermitis</name>
    <dbReference type="NCBI Taxonomy" id="2025039"/>
    <lineage>
        <taxon>Bacteria</taxon>
        <taxon>Bacillati</taxon>
        <taxon>Bacillota</taxon>
        <taxon>Bacilli</taxon>
        <taxon>Lactobacillales</taxon>
        <taxon>Streptococcaceae</taxon>
        <taxon>Pseudolactococcus</taxon>
    </lineage>
</organism>
<keyword evidence="2" id="KW-1185">Reference proteome</keyword>
<reference evidence="1" key="2">
    <citation type="journal article" date="2018" name="Int. J. Syst. Evol. Microbiol.">
        <title>Lactococcus reticulitermitis sp. nov., isolated from the gut of the subterranean termite Reticulitermes speratus.</title>
        <authorList>
            <person name="Yuki M."/>
            <person name="Sakamoto M."/>
            <person name="Nishimura Y."/>
            <person name="Ohkuma M."/>
        </authorList>
    </citation>
    <scope>NUCLEOTIDE SEQUENCE</scope>
    <source>
        <strain evidence="1">Rs-Y01</strain>
    </source>
</reference>
<accession>A0A224XCT2</accession>
<evidence type="ECO:0000313" key="1">
    <source>
        <dbReference type="EMBL" id="GAX47475.1"/>
    </source>
</evidence>
<gene>
    <name evidence="1" type="ORF">RsY01_1075</name>
</gene>
<dbReference type="RefSeq" id="WP_094784523.1">
    <property type="nucleotide sequence ID" value="NZ_BEDT01000002.1"/>
</dbReference>
<sequence>MAYTSFVFNAQIATNQEGIRQSEVFEDVLNAGFDAIEVRREYFLDVKKELADILKKSQEVPLTLYYSAPVGIFVNGQINPELTEIIEEANYLGAKHLKLVVGDFENYRGDLQQDLAPILEKAGALAINVENDWSELNGGIRNNLLFVKAAKENNVPIGFVFDTGNFAVIGVNVDTAIELLAPFTRYVHIKGIKYENGSANVSKLDETDQDWRLFLDKLPKDVPLGLEFPCSFDEIARQLTLV</sequence>
<reference evidence="1" key="1">
    <citation type="journal article" date="2017" name="Genome Announc.">
        <title>Draft Genome Sequence of Lactococcus sp. Strain Rs-Y01, Isolated from the Gut of the Lower Termite Reticulitermes speratus.</title>
        <authorList>
            <person name="Yuki M."/>
            <person name="Sakamoto M."/>
            <person name="Kuwahara H."/>
            <person name="Hongoh Y."/>
            <person name="Ohkuma M."/>
        </authorList>
    </citation>
    <scope>NUCLEOTIDE SEQUENCE</scope>
    <source>
        <strain evidence="1">Rs-Y01</strain>
    </source>
</reference>
<name>A0A224XCT2_9LACT</name>
<dbReference type="AlphaFoldDB" id="A0A224XCT2"/>
<evidence type="ECO:0008006" key="3">
    <source>
        <dbReference type="Google" id="ProtNLM"/>
    </source>
</evidence>
<dbReference type="InterPro" id="IPR036237">
    <property type="entry name" value="Xyl_isomerase-like_sf"/>
</dbReference>
<dbReference type="SUPFAM" id="SSF51658">
    <property type="entry name" value="Xylose isomerase-like"/>
    <property type="match status" value="1"/>
</dbReference>
<dbReference type="Gene3D" id="3.20.20.150">
    <property type="entry name" value="Divalent-metal-dependent TIM barrel enzymes"/>
    <property type="match status" value="1"/>
</dbReference>
<protein>
    <recommendedName>
        <fullName evidence="3">Xylose isomerase-like TIM barrel domain-containing protein</fullName>
    </recommendedName>
</protein>